<feature type="domain" description="Amine oxidase" evidence="9">
    <location>
        <begin position="35"/>
        <end position="407"/>
    </location>
</feature>
<keyword evidence="6" id="KW-0274">FAD</keyword>
<dbReference type="PANTHER" id="PTHR10742">
    <property type="entry name" value="FLAVIN MONOAMINE OXIDASE"/>
    <property type="match status" value="1"/>
</dbReference>
<evidence type="ECO:0000256" key="7">
    <source>
        <dbReference type="ARBA" id="ARBA00023002"/>
    </source>
</evidence>
<gene>
    <name evidence="10" type="ORF">L596_028899</name>
</gene>
<sequence length="495" mass="56052">MAKCHFAWLVRLCALFVLSYAAPRNASIAIIGAGFAGLSAVGRLRELAFEDITIFEALNRYGGRVHSIPYGKGRLQQGAQWVNGRHNEIYRIAKALGLIVRQEPDSDVFAEADIYAGNRDLNRTLIDEFYAFALPLEDKYKSMGEKASNWDVGLGPVYARDYQAFLSLRPRSKRELNFFNALSEFFMGFWKGEYGAFQDYAFANFELWNDGEGESVSFALNEIGYQAISDYLKSFVPDDLIKYGHLVKVVNYTGNKVSLTIETDGGTSVYPKQFDYVIVTSSLGHLKKYAKTMLTPALPLKKLEAIDSIGYGNFLKIFLIYDQPWWNYNGSSMATLKVKRSTTSTHMEHFHTFVALDWEDNVSLSLIFENAIFIEILQAWLADQGAIQVDGVPDGLLMELITSHLRPFRTLKFLSPTKSSERIGSAMISSVALILMYQPSQQICQAEAILSWLNPLISRCSLLERRRILACIRPLLEPMKVGSERRREFWSCNQL</sequence>
<keyword evidence="4" id="KW-0963">Cytoplasm</keyword>
<organism evidence="10 11">
    <name type="scientific">Steinernema carpocapsae</name>
    <name type="common">Entomopathogenic nematode</name>
    <dbReference type="NCBI Taxonomy" id="34508"/>
    <lineage>
        <taxon>Eukaryota</taxon>
        <taxon>Metazoa</taxon>
        <taxon>Ecdysozoa</taxon>
        <taxon>Nematoda</taxon>
        <taxon>Chromadorea</taxon>
        <taxon>Rhabditida</taxon>
        <taxon>Tylenchina</taxon>
        <taxon>Panagrolaimomorpha</taxon>
        <taxon>Strongyloidoidea</taxon>
        <taxon>Steinernematidae</taxon>
        <taxon>Steinernema</taxon>
    </lineage>
</organism>
<comment type="caution">
    <text evidence="10">The sequence shown here is derived from an EMBL/GenBank/DDBJ whole genome shotgun (WGS) entry which is preliminary data.</text>
</comment>
<dbReference type="GO" id="GO:0046592">
    <property type="term" value="F:polyamine oxidase activity"/>
    <property type="evidence" value="ECO:0007669"/>
    <property type="project" value="TreeGrafter"/>
</dbReference>
<comment type="subcellular location">
    <subcellularLocation>
        <location evidence="2">Cytoplasm</location>
    </subcellularLocation>
</comment>
<evidence type="ECO:0000256" key="1">
    <source>
        <dbReference type="ARBA" id="ARBA00001974"/>
    </source>
</evidence>
<evidence type="ECO:0000256" key="8">
    <source>
        <dbReference type="SAM" id="SignalP"/>
    </source>
</evidence>
<dbReference type="Pfam" id="PF01593">
    <property type="entry name" value="Amino_oxidase"/>
    <property type="match status" value="1"/>
</dbReference>
<name>A0A4U5LZQ5_STECR</name>
<dbReference type="PANTHER" id="PTHR10742:SF405">
    <property type="entry name" value="PEROXISOMAL N(1)-ACETYL-SPERMINE_SPERMIDINE OXIDASE"/>
    <property type="match status" value="1"/>
</dbReference>
<comment type="similarity">
    <text evidence="3">Belongs to the flavin monoamine oxidase family.</text>
</comment>
<dbReference type="Gene3D" id="3.90.660.10">
    <property type="match status" value="1"/>
</dbReference>
<dbReference type="STRING" id="34508.A0A4U5LZQ5"/>
<keyword evidence="11" id="KW-1185">Reference proteome</keyword>
<accession>A0A4U5LZQ5</accession>
<evidence type="ECO:0000256" key="5">
    <source>
        <dbReference type="ARBA" id="ARBA00022630"/>
    </source>
</evidence>
<dbReference type="SUPFAM" id="SSF51905">
    <property type="entry name" value="FAD/NAD(P)-binding domain"/>
    <property type="match status" value="1"/>
</dbReference>
<dbReference type="InterPro" id="IPR036188">
    <property type="entry name" value="FAD/NAD-bd_sf"/>
</dbReference>
<dbReference type="Gene3D" id="3.50.50.60">
    <property type="entry name" value="FAD/NAD(P)-binding domain"/>
    <property type="match status" value="1"/>
</dbReference>
<evidence type="ECO:0000259" key="9">
    <source>
        <dbReference type="Pfam" id="PF01593"/>
    </source>
</evidence>
<comment type="cofactor">
    <cofactor evidence="1">
        <name>FAD</name>
        <dbReference type="ChEBI" id="CHEBI:57692"/>
    </cofactor>
</comment>
<evidence type="ECO:0000256" key="2">
    <source>
        <dbReference type="ARBA" id="ARBA00004496"/>
    </source>
</evidence>
<dbReference type="AlphaFoldDB" id="A0A4U5LZQ5"/>
<feature type="signal peptide" evidence="8">
    <location>
        <begin position="1"/>
        <end position="21"/>
    </location>
</feature>
<evidence type="ECO:0000256" key="6">
    <source>
        <dbReference type="ARBA" id="ARBA00022827"/>
    </source>
</evidence>
<keyword evidence="7" id="KW-0560">Oxidoreductase</keyword>
<dbReference type="Proteomes" id="UP000298663">
    <property type="component" value="Unassembled WGS sequence"/>
</dbReference>
<feature type="chain" id="PRO_5020270623" description="Amine oxidase domain-containing protein" evidence="8">
    <location>
        <begin position="22"/>
        <end position="495"/>
    </location>
</feature>
<evidence type="ECO:0000256" key="3">
    <source>
        <dbReference type="ARBA" id="ARBA00005995"/>
    </source>
</evidence>
<evidence type="ECO:0000256" key="4">
    <source>
        <dbReference type="ARBA" id="ARBA00022490"/>
    </source>
</evidence>
<keyword evidence="8" id="KW-0732">Signal</keyword>
<dbReference type="GO" id="GO:0005737">
    <property type="term" value="C:cytoplasm"/>
    <property type="evidence" value="ECO:0007669"/>
    <property type="project" value="UniProtKB-SubCell"/>
</dbReference>
<keyword evidence="5" id="KW-0285">Flavoprotein</keyword>
<reference evidence="10 11" key="1">
    <citation type="journal article" date="2015" name="Genome Biol.">
        <title>Comparative genomics of Steinernema reveals deeply conserved gene regulatory networks.</title>
        <authorList>
            <person name="Dillman A.R."/>
            <person name="Macchietto M."/>
            <person name="Porter C.F."/>
            <person name="Rogers A."/>
            <person name="Williams B."/>
            <person name="Antoshechkin I."/>
            <person name="Lee M.M."/>
            <person name="Goodwin Z."/>
            <person name="Lu X."/>
            <person name="Lewis E.E."/>
            <person name="Goodrich-Blair H."/>
            <person name="Stock S.P."/>
            <person name="Adams B.J."/>
            <person name="Sternberg P.W."/>
            <person name="Mortazavi A."/>
        </authorList>
    </citation>
    <scope>NUCLEOTIDE SEQUENCE [LARGE SCALE GENOMIC DNA]</scope>
    <source>
        <strain evidence="10 11">ALL</strain>
    </source>
</reference>
<proteinExistence type="inferred from homology"/>
<protein>
    <recommendedName>
        <fullName evidence="9">Amine oxidase domain-containing protein</fullName>
    </recommendedName>
</protein>
<dbReference type="OrthoDB" id="2219495at2759"/>
<evidence type="ECO:0000313" key="11">
    <source>
        <dbReference type="Proteomes" id="UP000298663"/>
    </source>
</evidence>
<reference evidence="10 11" key="2">
    <citation type="journal article" date="2019" name="G3 (Bethesda)">
        <title>Hybrid Assembly of the Genome of the Entomopathogenic Nematode Steinernema carpocapsae Identifies the X-Chromosome.</title>
        <authorList>
            <person name="Serra L."/>
            <person name="Macchietto M."/>
            <person name="Macias-Munoz A."/>
            <person name="McGill C.J."/>
            <person name="Rodriguez I.M."/>
            <person name="Rodriguez B."/>
            <person name="Murad R."/>
            <person name="Mortazavi A."/>
        </authorList>
    </citation>
    <scope>NUCLEOTIDE SEQUENCE [LARGE SCALE GENOMIC DNA]</scope>
    <source>
        <strain evidence="10 11">ALL</strain>
    </source>
</reference>
<dbReference type="EMBL" id="AZBU02000011">
    <property type="protein sequence ID" value="TKR61844.1"/>
    <property type="molecule type" value="Genomic_DNA"/>
</dbReference>
<dbReference type="InterPro" id="IPR002937">
    <property type="entry name" value="Amino_oxidase"/>
</dbReference>
<dbReference type="SUPFAM" id="SSF54373">
    <property type="entry name" value="FAD-linked reductases, C-terminal domain"/>
    <property type="match status" value="1"/>
</dbReference>
<dbReference type="InterPro" id="IPR050281">
    <property type="entry name" value="Flavin_monoamine_oxidase"/>
</dbReference>
<evidence type="ECO:0000313" key="10">
    <source>
        <dbReference type="EMBL" id="TKR61844.1"/>
    </source>
</evidence>